<gene>
    <name evidence="2" type="ORF">MOV92_22015</name>
</gene>
<feature type="compositionally biased region" description="Basic and acidic residues" evidence="1">
    <location>
        <begin position="9"/>
        <end position="24"/>
    </location>
</feature>
<evidence type="ECO:0000256" key="1">
    <source>
        <dbReference type="SAM" id="MobiDB-lite"/>
    </source>
</evidence>
<feature type="region of interest" description="Disordered" evidence="1">
    <location>
        <begin position="1"/>
        <end position="24"/>
    </location>
</feature>
<reference evidence="2 3" key="1">
    <citation type="submission" date="2022-03" db="EMBL/GenBank/DDBJ databases">
        <title>Complete genome sequence of Lysobacter capsici VKM B-2533 and Lysobacter gummosus 10.1.1, promising sources of lytic agents.</title>
        <authorList>
            <person name="Tarlachkov S.V."/>
            <person name="Kudryakova I.V."/>
            <person name="Afoshin A.S."/>
            <person name="Leontyevskaya E.A."/>
            <person name="Leontyevskaya N.V."/>
        </authorList>
    </citation>
    <scope>NUCLEOTIDE SEQUENCE [LARGE SCALE GENOMIC DNA]</scope>
    <source>
        <strain evidence="2 3">10.1.1</strain>
    </source>
</reference>
<proteinExistence type="predicted"/>
<sequence length="54" mass="5864">MKSIIPMERAVRDSSEARDPIPDPWRIEPCHAEAIMSDCDAVGGAIPIAVENTT</sequence>
<dbReference type="Proteomes" id="UP000829194">
    <property type="component" value="Chromosome"/>
</dbReference>
<dbReference type="RefSeq" id="WP_187313068.1">
    <property type="nucleotide sequence ID" value="NZ_CP011131.1"/>
</dbReference>
<name>A0ABY3X936_9GAMM</name>
<dbReference type="EMBL" id="CP093547">
    <property type="protein sequence ID" value="UNP29114.1"/>
    <property type="molecule type" value="Genomic_DNA"/>
</dbReference>
<protein>
    <submittedName>
        <fullName evidence="2">Uncharacterized protein</fullName>
    </submittedName>
</protein>
<evidence type="ECO:0000313" key="2">
    <source>
        <dbReference type="EMBL" id="UNP29114.1"/>
    </source>
</evidence>
<keyword evidence="3" id="KW-1185">Reference proteome</keyword>
<evidence type="ECO:0000313" key="3">
    <source>
        <dbReference type="Proteomes" id="UP000829194"/>
    </source>
</evidence>
<accession>A0ABY3X936</accession>
<organism evidence="2 3">
    <name type="scientific">Lysobacter gummosus</name>
    <dbReference type="NCBI Taxonomy" id="262324"/>
    <lineage>
        <taxon>Bacteria</taxon>
        <taxon>Pseudomonadati</taxon>
        <taxon>Pseudomonadota</taxon>
        <taxon>Gammaproteobacteria</taxon>
        <taxon>Lysobacterales</taxon>
        <taxon>Lysobacteraceae</taxon>
        <taxon>Lysobacter</taxon>
    </lineage>
</organism>